<keyword evidence="3" id="KW-1185">Reference proteome</keyword>
<dbReference type="EMBL" id="JAOWLA010000003">
    <property type="protein sequence ID" value="MCV2864148.1"/>
    <property type="molecule type" value="Genomic_DNA"/>
</dbReference>
<dbReference type="InterPro" id="IPR028992">
    <property type="entry name" value="Hedgehog/Intein_dom"/>
</dbReference>
<proteinExistence type="predicted"/>
<dbReference type="InterPro" id="IPR036844">
    <property type="entry name" value="Hint_dom_sf"/>
</dbReference>
<gene>
    <name evidence="2" type="ORF">OE647_05260</name>
</gene>
<organism evidence="2 3">
    <name type="scientific">Albidovulum sediminicola</name>
    <dbReference type="NCBI Taxonomy" id="2984331"/>
    <lineage>
        <taxon>Bacteria</taxon>
        <taxon>Pseudomonadati</taxon>
        <taxon>Pseudomonadota</taxon>
        <taxon>Alphaproteobacteria</taxon>
        <taxon>Rhodobacterales</taxon>
        <taxon>Paracoccaceae</taxon>
        <taxon>Albidovulum</taxon>
    </lineage>
</organism>
<evidence type="ECO:0000259" key="1">
    <source>
        <dbReference type="Pfam" id="PF13403"/>
    </source>
</evidence>
<feature type="domain" description="Hedgehog/Intein (Hint)" evidence="1">
    <location>
        <begin position="98"/>
        <end position="243"/>
    </location>
</feature>
<dbReference type="Proteomes" id="UP001652503">
    <property type="component" value="Unassembled WGS sequence"/>
</dbReference>
<sequence length="303" mass="32753">MPDPDTTVWVDTDGDGIYEEYQFIYELSGVLPTGNNKVPDAYEGDQVIVITVIGAGPGGTDIRLFFLPDGTVDQTIIDSFGQGAVPLTTFTTDPPPPVCFLRGMLIATPSGEVPVETLDAGDEVLTAFGAVAKVRFVASRELSDAELFFRPEMRPVCIPTGAMGEGLPKADLWVSPQHRVLVRGWEAEMLFGEPEVLLAAKHLKIAAPRPAMPETVEYFHLMLDQHDIVLSNGIETESLFPGDTAIASLTEEARAGMERAFPEFAGDWAFYGPTARRALTAKEAEALWAKMAPLGAEAVRDVA</sequence>
<accession>A0ABT2YZ34</accession>
<protein>
    <submittedName>
        <fullName evidence="2">Hint domain-containing protein</fullName>
    </submittedName>
</protein>
<comment type="caution">
    <text evidence="2">The sequence shown here is derived from an EMBL/GenBank/DDBJ whole genome shotgun (WGS) entry which is preliminary data.</text>
</comment>
<dbReference type="SUPFAM" id="SSF51294">
    <property type="entry name" value="Hedgehog/intein (Hint) domain"/>
    <property type="match status" value="1"/>
</dbReference>
<evidence type="ECO:0000313" key="2">
    <source>
        <dbReference type="EMBL" id="MCV2864148.1"/>
    </source>
</evidence>
<dbReference type="Pfam" id="PF13403">
    <property type="entry name" value="Hint_2"/>
    <property type="match status" value="1"/>
</dbReference>
<reference evidence="2 3" key="1">
    <citation type="submission" date="2022-10" db="EMBL/GenBank/DDBJ databases">
        <title>Defluviimonas sp. nov., isolated from ocean surface water.</title>
        <authorList>
            <person name="He W."/>
            <person name="Wang L."/>
            <person name="Zhang D.-F."/>
        </authorList>
    </citation>
    <scope>NUCLEOTIDE SEQUENCE [LARGE SCALE GENOMIC DNA]</scope>
    <source>
        <strain evidence="2 3">WL0075</strain>
    </source>
</reference>
<evidence type="ECO:0000313" key="3">
    <source>
        <dbReference type="Proteomes" id="UP001652503"/>
    </source>
</evidence>
<name>A0ABT2YZ34_9RHOB</name>